<protein>
    <submittedName>
        <fullName evidence="2">Uncharacterized protein</fullName>
    </submittedName>
</protein>
<name>A0AAX6ETZ9_IRIPA</name>
<comment type="caution">
    <text evidence="2">The sequence shown here is derived from an EMBL/GenBank/DDBJ whole genome shotgun (WGS) entry which is preliminary data.</text>
</comment>
<dbReference type="AlphaFoldDB" id="A0AAX6ETZ9"/>
<organism evidence="2 3">
    <name type="scientific">Iris pallida</name>
    <name type="common">Sweet iris</name>
    <dbReference type="NCBI Taxonomy" id="29817"/>
    <lineage>
        <taxon>Eukaryota</taxon>
        <taxon>Viridiplantae</taxon>
        <taxon>Streptophyta</taxon>
        <taxon>Embryophyta</taxon>
        <taxon>Tracheophyta</taxon>
        <taxon>Spermatophyta</taxon>
        <taxon>Magnoliopsida</taxon>
        <taxon>Liliopsida</taxon>
        <taxon>Asparagales</taxon>
        <taxon>Iridaceae</taxon>
        <taxon>Iridoideae</taxon>
        <taxon>Irideae</taxon>
        <taxon>Iris</taxon>
    </lineage>
</organism>
<keyword evidence="3" id="KW-1185">Reference proteome</keyword>
<reference evidence="2" key="1">
    <citation type="journal article" date="2023" name="GigaByte">
        <title>Genome assembly of the bearded iris, Iris pallida Lam.</title>
        <authorList>
            <person name="Bruccoleri R.E."/>
            <person name="Oakeley E.J."/>
            <person name="Faust A.M.E."/>
            <person name="Altorfer M."/>
            <person name="Dessus-Babus S."/>
            <person name="Burckhardt D."/>
            <person name="Oertli M."/>
            <person name="Naumann U."/>
            <person name="Petersen F."/>
            <person name="Wong J."/>
        </authorList>
    </citation>
    <scope>NUCLEOTIDE SEQUENCE</scope>
    <source>
        <strain evidence="2">GSM-AAB239-AS_SAM_17_03QT</strain>
    </source>
</reference>
<evidence type="ECO:0000313" key="3">
    <source>
        <dbReference type="Proteomes" id="UP001140949"/>
    </source>
</evidence>
<proteinExistence type="predicted"/>
<sequence length="95" mass="10258">MRHRPSDGFGMGARRNWRRRSPPGSEERAPVILGKRSGRSSGRARRGYNKCKYGSGVVLNTAARGGTRRRPPAIVTGAGGDMILVRPTAGSAVRR</sequence>
<reference evidence="2" key="2">
    <citation type="submission" date="2023-04" db="EMBL/GenBank/DDBJ databases">
        <authorList>
            <person name="Bruccoleri R.E."/>
            <person name="Oakeley E.J."/>
            <person name="Faust A.-M."/>
            <person name="Dessus-Babus S."/>
            <person name="Altorfer M."/>
            <person name="Burckhardt D."/>
            <person name="Oertli M."/>
            <person name="Naumann U."/>
            <person name="Petersen F."/>
            <person name="Wong J."/>
        </authorList>
    </citation>
    <scope>NUCLEOTIDE SEQUENCE</scope>
    <source>
        <strain evidence="2">GSM-AAB239-AS_SAM_17_03QT</strain>
        <tissue evidence="2">Leaf</tissue>
    </source>
</reference>
<accession>A0AAX6ETZ9</accession>
<dbReference type="EMBL" id="JANAVB010033924">
    <property type="protein sequence ID" value="KAJ6807391.1"/>
    <property type="molecule type" value="Genomic_DNA"/>
</dbReference>
<evidence type="ECO:0000256" key="1">
    <source>
        <dbReference type="SAM" id="MobiDB-lite"/>
    </source>
</evidence>
<gene>
    <name evidence="2" type="ORF">M6B38_172895</name>
</gene>
<feature type="compositionally biased region" description="Basic residues" evidence="1">
    <location>
        <begin position="36"/>
        <end position="48"/>
    </location>
</feature>
<dbReference type="Proteomes" id="UP001140949">
    <property type="component" value="Unassembled WGS sequence"/>
</dbReference>
<feature type="region of interest" description="Disordered" evidence="1">
    <location>
        <begin position="1"/>
        <end position="48"/>
    </location>
</feature>
<evidence type="ECO:0000313" key="2">
    <source>
        <dbReference type="EMBL" id="KAJ6807391.1"/>
    </source>
</evidence>